<dbReference type="InterPro" id="IPR036511">
    <property type="entry name" value="TGT-like_sf"/>
</dbReference>
<dbReference type="Gene3D" id="3.20.20.105">
    <property type="entry name" value="Queuine tRNA-ribosyltransferase-like"/>
    <property type="match status" value="1"/>
</dbReference>
<evidence type="ECO:0000313" key="2">
    <source>
        <dbReference type="Proteomes" id="UP000535406"/>
    </source>
</evidence>
<name>A0A7W7YUI8_9HYPH</name>
<accession>A0A7W7YUI8</accession>
<organism evidence="1 2">
    <name type="scientific">Shinella fusca</name>
    <dbReference type="NCBI Taxonomy" id="544480"/>
    <lineage>
        <taxon>Bacteria</taxon>
        <taxon>Pseudomonadati</taxon>
        <taxon>Pseudomonadota</taxon>
        <taxon>Alphaproteobacteria</taxon>
        <taxon>Hyphomicrobiales</taxon>
        <taxon>Rhizobiaceae</taxon>
        <taxon>Shinella</taxon>
    </lineage>
</organism>
<dbReference type="EMBL" id="JACHIK010000005">
    <property type="protein sequence ID" value="MBB5042626.1"/>
    <property type="molecule type" value="Genomic_DNA"/>
</dbReference>
<gene>
    <name evidence="1" type="ORF">HNQ66_002022</name>
</gene>
<dbReference type="Proteomes" id="UP000535406">
    <property type="component" value="Unassembled WGS sequence"/>
</dbReference>
<evidence type="ECO:0000313" key="1">
    <source>
        <dbReference type="EMBL" id="MBB5042626.1"/>
    </source>
</evidence>
<protein>
    <submittedName>
        <fullName evidence="1">Uncharacterized protein</fullName>
    </submittedName>
</protein>
<comment type="caution">
    <text evidence="1">The sequence shown here is derived from an EMBL/GenBank/DDBJ whole genome shotgun (WGS) entry which is preliminary data.</text>
</comment>
<dbReference type="AlphaFoldDB" id="A0A7W7YUI8"/>
<dbReference type="RefSeq" id="WP_184143687.1">
    <property type="nucleotide sequence ID" value="NZ_JACHIK010000005.1"/>
</dbReference>
<sequence length="453" mass="50625">MTDDMFNKPSKYAIYTPAISQEFAKLGYSQHLKRRFAFLETDLNFLDPKSGLFHYPYALYSAGQAAKTANSALEDNIVKLRDRNATTVIGDSGGFQIQGNRIKFTGDPTCERMLRWLETHSDYSMSLDFPTGGITPGNVAMHAERLIAEGHNLDAMCAANGLSLDFNACLKQSLLNLDYFVQNRKSGATELLNVLQGRNEAESKAWYEAVKGYGLEGWAFAGAHQNSFSLLLNRLHDMRNDGLLQTAKWIHILGISTPSIAYLFNALQRCVTEINPDLQITFDTAGPFISAAKFQALMTHRLDKTGWTFSTVSMPKEGSPLDTRTLNELAWEIAQRRPRAKRGSKAMQDEQTLYAIPASTTVGARVKVNEICVGSNGSSDLDNDSIMILMNHNAEAYLRVFKQVNRIFDNPEEYENDIPVILKGLRFAIEDIWADPQSKTTQWQSFLDTMAAA</sequence>
<reference evidence="1 2" key="1">
    <citation type="submission" date="2020-08" db="EMBL/GenBank/DDBJ databases">
        <title>Genomic Encyclopedia of Type Strains, Phase IV (KMG-IV): sequencing the most valuable type-strain genomes for metagenomic binning, comparative biology and taxonomic classification.</title>
        <authorList>
            <person name="Goeker M."/>
        </authorList>
    </citation>
    <scope>NUCLEOTIDE SEQUENCE [LARGE SCALE GENOMIC DNA]</scope>
    <source>
        <strain evidence="1 2">DSM 21319</strain>
    </source>
</reference>
<keyword evidence="2" id="KW-1185">Reference proteome</keyword>
<dbReference type="GO" id="GO:0006400">
    <property type="term" value="P:tRNA modification"/>
    <property type="evidence" value="ECO:0007669"/>
    <property type="project" value="InterPro"/>
</dbReference>
<proteinExistence type="predicted"/>